<sequence length="206" mass="23772">MATGSQNEGQIPKALEFDRILDAALEMATERDDWSNLSFVELAKYCGTSVNHIRHYYADTNAIANAWFLRALEAMLAADLEGLEVLPVKERLEYIIWRWFEALAPRHRVTTQMLGAKLHLPHVHHWVPMIFDLSRLVQFWREAAGLHSGGRRRQIEEVVLTGIFIATLRSWCRDESLQQSQAHARLLALLTRAERSVPFWFSTDPH</sequence>
<dbReference type="SUPFAM" id="SSF46689">
    <property type="entry name" value="Homeodomain-like"/>
    <property type="match status" value="1"/>
</dbReference>
<protein>
    <recommendedName>
        <fullName evidence="3">TetR family transcriptional regulator</fullName>
    </recommendedName>
</protein>
<dbReference type="RefSeq" id="WP_107299686.1">
    <property type="nucleotide sequence ID" value="NZ_PYMB01000011.1"/>
</dbReference>
<dbReference type="AlphaFoldDB" id="A0A2T3N9R0"/>
<accession>A0A2T3N9R0</accession>
<evidence type="ECO:0000313" key="2">
    <source>
        <dbReference type="Proteomes" id="UP000241346"/>
    </source>
</evidence>
<reference evidence="1 2" key="1">
    <citation type="submission" date="2018-03" db="EMBL/GenBank/DDBJ databases">
        <title>Whole genome sequencing of Histamine producing bacteria.</title>
        <authorList>
            <person name="Butler K."/>
        </authorList>
    </citation>
    <scope>NUCLEOTIDE SEQUENCE [LARGE SCALE GENOMIC DNA]</scope>
    <source>
        <strain evidence="1 2">DSM 19138</strain>
    </source>
</reference>
<dbReference type="Gene3D" id="1.10.357.10">
    <property type="entry name" value="Tetracycline Repressor, domain 2"/>
    <property type="match status" value="1"/>
</dbReference>
<dbReference type="Proteomes" id="UP000241346">
    <property type="component" value="Unassembled WGS sequence"/>
</dbReference>
<dbReference type="InterPro" id="IPR009057">
    <property type="entry name" value="Homeodomain-like_sf"/>
</dbReference>
<evidence type="ECO:0008006" key="3">
    <source>
        <dbReference type="Google" id="ProtNLM"/>
    </source>
</evidence>
<dbReference type="OrthoDB" id="7375611at2"/>
<comment type="caution">
    <text evidence="1">The sequence shown here is derived from an EMBL/GenBank/DDBJ whole genome shotgun (WGS) entry which is preliminary data.</text>
</comment>
<name>A0A2T3N9R0_9GAMM</name>
<evidence type="ECO:0000313" key="1">
    <source>
        <dbReference type="EMBL" id="PSW10270.1"/>
    </source>
</evidence>
<organism evidence="1 2">
    <name type="scientific">Photobacterium rosenbergii</name>
    <dbReference type="NCBI Taxonomy" id="294936"/>
    <lineage>
        <taxon>Bacteria</taxon>
        <taxon>Pseudomonadati</taxon>
        <taxon>Pseudomonadota</taxon>
        <taxon>Gammaproteobacteria</taxon>
        <taxon>Vibrionales</taxon>
        <taxon>Vibrionaceae</taxon>
        <taxon>Photobacterium</taxon>
    </lineage>
</organism>
<dbReference type="EMBL" id="PYMB01000011">
    <property type="protein sequence ID" value="PSW10270.1"/>
    <property type="molecule type" value="Genomic_DNA"/>
</dbReference>
<gene>
    <name evidence="1" type="ORF">C9J01_18840</name>
</gene>
<proteinExistence type="predicted"/>